<keyword evidence="4" id="KW-1185">Reference proteome</keyword>
<dbReference type="Proteomes" id="UP000887568">
    <property type="component" value="Unplaced"/>
</dbReference>
<dbReference type="GO" id="GO:0008270">
    <property type="term" value="F:zinc ion binding"/>
    <property type="evidence" value="ECO:0007669"/>
    <property type="project" value="InterPro"/>
</dbReference>
<evidence type="ECO:0000259" key="2">
    <source>
        <dbReference type="SMART" id="SM00868"/>
    </source>
</evidence>
<accession>A0A914AF26</accession>
<dbReference type="RefSeq" id="XP_038062313.1">
    <property type="nucleotide sequence ID" value="XM_038206385.1"/>
</dbReference>
<dbReference type="OMA" id="MEGHINA"/>
<dbReference type="GeneID" id="119732779"/>
<feature type="region of interest" description="Disordered" evidence="1">
    <location>
        <begin position="110"/>
        <end position="144"/>
    </location>
</feature>
<evidence type="ECO:0000256" key="1">
    <source>
        <dbReference type="SAM" id="MobiDB-lite"/>
    </source>
</evidence>
<organism evidence="3 4">
    <name type="scientific">Patiria miniata</name>
    <name type="common">Bat star</name>
    <name type="synonym">Asterina miniata</name>
    <dbReference type="NCBI Taxonomy" id="46514"/>
    <lineage>
        <taxon>Eukaryota</taxon>
        <taxon>Metazoa</taxon>
        <taxon>Echinodermata</taxon>
        <taxon>Eleutherozoa</taxon>
        <taxon>Asterozoa</taxon>
        <taxon>Asteroidea</taxon>
        <taxon>Valvatacea</taxon>
        <taxon>Valvatida</taxon>
        <taxon>Asterinidae</taxon>
        <taxon>Patiria</taxon>
    </lineage>
</organism>
<sequence>MEGHINALAMMCRICGQIITSAKNKSSSAKYKTQLLAVYNLNLDEEQGGIHPPSVCNKCRQQVQRAHSSMEQGKQYQGKLPQIQNFSAHDAACWVCSACTAHVAQLRPQFAAHQSSSSDQPDQPESQPSTSAQDPASSQPSLSTATRTLFRDTAPDPGMASHGKKRVWASLNHVRRDYAHKRTKEASVFISDFCERQKEDKLDLLYFLLCDNPNECGDSRYKEVLASWSKESV</sequence>
<name>A0A914AF26_PATMI</name>
<protein>
    <recommendedName>
        <fullName evidence="2">ZAD domain-containing protein</fullName>
    </recommendedName>
</protein>
<feature type="compositionally biased region" description="Polar residues" evidence="1">
    <location>
        <begin position="132"/>
        <end position="144"/>
    </location>
</feature>
<dbReference type="AlphaFoldDB" id="A0A914AF26"/>
<dbReference type="InterPro" id="IPR012934">
    <property type="entry name" value="Znf_AD"/>
</dbReference>
<evidence type="ECO:0000313" key="4">
    <source>
        <dbReference type="Proteomes" id="UP000887568"/>
    </source>
</evidence>
<dbReference type="GO" id="GO:0005634">
    <property type="term" value="C:nucleus"/>
    <property type="evidence" value="ECO:0007669"/>
    <property type="project" value="InterPro"/>
</dbReference>
<reference evidence="3" key="1">
    <citation type="submission" date="2022-11" db="UniProtKB">
        <authorList>
            <consortium name="EnsemblMetazoa"/>
        </authorList>
    </citation>
    <scope>IDENTIFICATION</scope>
</reference>
<evidence type="ECO:0000313" key="3">
    <source>
        <dbReference type="EnsemblMetazoa" id="XP_038062313.1"/>
    </source>
</evidence>
<feature type="domain" description="ZAD" evidence="2">
    <location>
        <begin position="11"/>
        <end position="83"/>
    </location>
</feature>
<feature type="compositionally biased region" description="Low complexity" evidence="1">
    <location>
        <begin position="114"/>
        <end position="131"/>
    </location>
</feature>
<dbReference type="SMART" id="SM00868">
    <property type="entry name" value="zf-AD"/>
    <property type="match status" value="1"/>
</dbReference>
<dbReference type="EnsemblMetazoa" id="XM_038206385.1">
    <property type="protein sequence ID" value="XP_038062313.1"/>
    <property type="gene ID" value="LOC119732779"/>
</dbReference>
<proteinExistence type="predicted"/>